<dbReference type="EMBL" id="LN609302">
    <property type="protein sequence ID" value="CEF56034.1"/>
    <property type="molecule type" value="Genomic_DNA"/>
</dbReference>
<proteinExistence type="predicted"/>
<name>A0A0U5F6H5_9PROT</name>
<feature type="transmembrane region" description="Helical" evidence="1">
    <location>
        <begin position="80"/>
        <end position="98"/>
    </location>
</feature>
<feature type="transmembrane region" description="Helical" evidence="1">
    <location>
        <begin position="104"/>
        <end position="122"/>
    </location>
</feature>
<keyword evidence="1" id="KW-0812">Transmembrane</keyword>
<dbReference type="PATRIC" id="fig|431306.5.peg.1786"/>
<keyword evidence="1" id="KW-1133">Transmembrane helix</keyword>
<organism evidence="2 3">
    <name type="scientific">Acetobacter ghanensis</name>
    <dbReference type="NCBI Taxonomy" id="431306"/>
    <lineage>
        <taxon>Bacteria</taxon>
        <taxon>Pseudomonadati</taxon>
        <taxon>Pseudomonadota</taxon>
        <taxon>Alphaproteobacteria</taxon>
        <taxon>Acetobacterales</taxon>
        <taxon>Acetobacteraceae</taxon>
        <taxon>Acetobacter</taxon>
    </lineage>
</organism>
<dbReference type="AlphaFoldDB" id="A0A0U5F6H5"/>
<feature type="transmembrane region" description="Helical" evidence="1">
    <location>
        <begin position="49"/>
        <end position="73"/>
    </location>
</feature>
<gene>
    <name evidence="2" type="ORF">AGA_1748</name>
</gene>
<evidence type="ECO:0000256" key="1">
    <source>
        <dbReference type="SAM" id="Phobius"/>
    </source>
</evidence>
<keyword evidence="1" id="KW-0472">Membrane</keyword>
<protein>
    <submittedName>
        <fullName evidence="2">Uncharacterized protein</fullName>
    </submittedName>
</protein>
<accession>A0A0U5F6H5</accession>
<dbReference type="STRING" id="431306.AGA_1748"/>
<evidence type="ECO:0000313" key="2">
    <source>
        <dbReference type="EMBL" id="CEF56034.1"/>
    </source>
</evidence>
<dbReference type="Proteomes" id="UP000068250">
    <property type="component" value="Chromosome I"/>
</dbReference>
<reference evidence="3" key="1">
    <citation type="submission" date="2014-09" db="EMBL/GenBank/DDBJ databases">
        <authorList>
            <person name="Illeghems K.G."/>
        </authorList>
    </citation>
    <scope>NUCLEOTIDE SEQUENCE [LARGE SCALE GENOMIC DNA]</scope>
    <source>
        <strain evidence="3">LMG 23848T</strain>
    </source>
</reference>
<evidence type="ECO:0000313" key="3">
    <source>
        <dbReference type="Proteomes" id="UP000068250"/>
    </source>
</evidence>
<sequence length="124" mass="13449">MSYLARRASHVASYAHRTSNQQCGKGLPSLITLVPALLVNTVPDYTRRFAAALFLWLALVLWGSAAVGHFPLFALAATQGYRVLASALAPLVIVWAFWVNNPRTALRVSVGLALSGFLILVFQP</sequence>